<protein>
    <submittedName>
        <fullName evidence="1">Uncharacterized protein</fullName>
    </submittedName>
</protein>
<keyword evidence="2" id="KW-1185">Reference proteome</keyword>
<proteinExistence type="predicted"/>
<sequence length="203" mass="22044">MAKELKDSLESCSAEEVDRLLGDLAPETCDALAAALAKRKAASSSSTHYREEAIRKQLASEFASTRKGADSDHFFHSLSCTLTATLQKQYATHVAEVTSSIQRAHDESLEKERNTFKTALLSLAERLAPREGDAGETNEPLADGDRVFLEAAQLQQQVAAVSAVLHPNLDATEVPYTQEPSGQNVDMGERGGGFGCFYRHLAF</sequence>
<reference evidence="1" key="1">
    <citation type="submission" date="2021-02" db="EMBL/GenBank/DDBJ databases">
        <authorList>
            <person name="Dougan E. K."/>
            <person name="Rhodes N."/>
            <person name="Thang M."/>
            <person name="Chan C."/>
        </authorList>
    </citation>
    <scope>NUCLEOTIDE SEQUENCE</scope>
</reference>
<dbReference type="Proteomes" id="UP000604046">
    <property type="component" value="Unassembled WGS sequence"/>
</dbReference>
<evidence type="ECO:0000313" key="1">
    <source>
        <dbReference type="EMBL" id="CAE7617921.1"/>
    </source>
</evidence>
<gene>
    <name evidence="1" type="ORF">SNAT2548_LOCUS35122</name>
</gene>
<accession>A0A812VG24</accession>
<dbReference type="OrthoDB" id="10490177at2759"/>
<name>A0A812VG24_9DINO</name>
<evidence type="ECO:0000313" key="2">
    <source>
        <dbReference type="Proteomes" id="UP000604046"/>
    </source>
</evidence>
<dbReference type="AlphaFoldDB" id="A0A812VG24"/>
<organism evidence="1 2">
    <name type="scientific">Symbiodinium natans</name>
    <dbReference type="NCBI Taxonomy" id="878477"/>
    <lineage>
        <taxon>Eukaryota</taxon>
        <taxon>Sar</taxon>
        <taxon>Alveolata</taxon>
        <taxon>Dinophyceae</taxon>
        <taxon>Suessiales</taxon>
        <taxon>Symbiodiniaceae</taxon>
        <taxon>Symbiodinium</taxon>
    </lineage>
</organism>
<comment type="caution">
    <text evidence="1">The sequence shown here is derived from an EMBL/GenBank/DDBJ whole genome shotgun (WGS) entry which is preliminary data.</text>
</comment>
<dbReference type="EMBL" id="CAJNDS010002846">
    <property type="protein sequence ID" value="CAE7617921.1"/>
    <property type="molecule type" value="Genomic_DNA"/>
</dbReference>